<keyword evidence="7 10" id="KW-1133">Transmembrane helix</keyword>
<evidence type="ECO:0000256" key="2">
    <source>
        <dbReference type="ARBA" id="ARBA00004337"/>
    </source>
</evidence>
<proteinExistence type="inferred from homology"/>
<dbReference type="GO" id="GO:0010008">
    <property type="term" value="C:endosome membrane"/>
    <property type="evidence" value="ECO:0007669"/>
    <property type="project" value="UniProtKB-SubCell"/>
</dbReference>
<keyword evidence="4" id="KW-0813">Transport</keyword>
<keyword evidence="6" id="KW-0967">Endosome</keyword>
<evidence type="ECO:0000256" key="1">
    <source>
        <dbReference type="ARBA" id="ARBA00004155"/>
    </source>
</evidence>
<dbReference type="PANTHER" id="PTHR31525">
    <property type="entry name" value="HEME TRANSPORTER HRG1"/>
    <property type="match status" value="1"/>
</dbReference>
<feature type="transmembrane region" description="Helical" evidence="10">
    <location>
        <begin position="399"/>
        <end position="424"/>
    </location>
</feature>
<dbReference type="EMBL" id="KZ288189">
    <property type="protein sequence ID" value="PBC34662.1"/>
    <property type="molecule type" value="Genomic_DNA"/>
</dbReference>
<gene>
    <name evidence="11" type="ORF">APICC_09609</name>
</gene>
<keyword evidence="12" id="KW-1185">Reference proteome</keyword>
<keyword evidence="5 10" id="KW-0812">Transmembrane</keyword>
<dbReference type="PANTHER" id="PTHR31525:SF1">
    <property type="entry name" value="HEME TRANSPORTER HRG1"/>
    <property type="match status" value="1"/>
</dbReference>
<feature type="transmembrane region" description="Helical" evidence="10">
    <location>
        <begin position="436"/>
        <end position="455"/>
    </location>
</feature>
<evidence type="ECO:0000256" key="9">
    <source>
        <dbReference type="ARBA" id="ARBA00023228"/>
    </source>
</evidence>
<protein>
    <submittedName>
        <fullName evidence="11">Uncharacterized protein</fullName>
    </submittedName>
</protein>
<dbReference type="OrthoDB" id="7570424at2759"/>
<dbReference type="GO" id="GO:0005765">
    <property type="term" value="C:lysosomal membrane"/>
    <property type="evidence" value="ECO:0007669"/>
    <property type="project" value="UniProtKB-SubCell"/>
</dbReference>
<evidence type="ECO:0000256" key="7">
    <source>
        <dbReference type="ARBA" id="ARBA00022989"/>
    </source>
</evidence>
<evidence type="ECO:0000256" key="5">
    <source>
        <dbReference type="ARBA" id="ARBA00022692"/>
    </source>
</evidence>
<evidence type="ECO:0000256" key="3">
    <source>
        <dbReference type="ARBA" id="ARBA00006203"/>
    </source>
</evidence>
<evidence type="ECO:0000313" key="11">
    <source>
        <dbReference type="EMBL" id="PBC34662.1"/>
    </source>
</evidence>
<dbReference type="AlphaFoldDB" id="A0A2A3ETQ5"/>
<evidence type="ECO:0000256" key="6">
    <source>
        <dbReference type="ARBA" id="ARBA00022753"/>
    </source>
</evidence>
<dbReference type="GO" id="GO:0020037">
    <property type="term" value="F:heme binding"/>
    <property type="evidence" value="ECO:0007669"/>
    <property type="project" value="TreeGrafter"/>
</dbReference>
<comment type="similarity">
    <text evidence="3">Belongs to the HRG family.</text>
</comment>
<reference evidence="11 12" key="1">
    <citation type="submission" date="2014-07" db="EMBL/GenBank/DDBJ databases">
        <title>Genomic and transcriptomic analysis on Apis cerana provide comprehensive insights into honey bee biology.</title>
        <authorList>
            <person name="Diao Q."/>
            <person name="Sun L."/>
            <person name="Zheng H."/>
            <person name="Zheng H."/>
            <person name="Xu S."/>
            <person name="Wang S."/>
            <person name="Zeng Z."/>
            <person name="Hu F."/>
            <person name="Su S."/>
            <person name="Wu J."/>
        </authorList>
    </citation>
    <scope>NUCLEOTIDE SEQUENCE [LARGE SCALE GENOMIC DNA]</scope>
    <source>
        <tissue evidence="11">Pupae without intestine</tissue>
    </source>
</reference>
<keyword evidence="9" id="KW-0458">Lysosome</keyword>
<accession>A0A2A3ETQ5</accession>
<evidence type="ECO:0000256" key="8">
    <source>
        <dbReference type="ARBA" id="ARBA00023136"/>
    </source>
</evidence>
<keyword evidence="8 10" id="KW-0472">Membrane</keyword>
<evidence type="ECO:0000256" key="4">
    <source>
        <dbReference type="ARBA" id="ARBA00022448"/>
    </source>
</evidence>
<name>A0A2A3ETQ5_APICC</name>
<organism evidence="11 12">
    <name type="scientific">Apis cerana cerana</name>
    <name type="common">Oriental honeybee</name>
    <dbReference type="NCBI Taxonomy" id="94128"/>
    <lineage>
        <taxon>Eukaryota</taxon>
        <taxon>Metazoa</taxon>
        <taxon>Ecdysozoa</taxon>
        <taxon>Arthropoda</taxon>
        <taxon>Hexapoda</taxon>
        <taxon>Insecta</taxon>
        <taxon>Pterygota</taxon>
        <taxon>Neoptera</taxon>
        <taxon>Endopterygota</taxon>
        <taxon>Hymenoptera</taxon>
        <taxon>Apocrita</taxon>
        <taxon>Aculeata</taxon>
        <taxon>Apoidea</taxon>
        <taxon>Anthophila</taxon>
        <taxon>Apidae</taxon>
        <taxon>Apis</taxon>
    </lineage>
</organism>
<sequence>MSSALENFVTTTHQDFNWPYPIPLVVKPAQPPMNTGIRLYMPRIDPEDCACDEHGQKIDKIRYKYLADKERLFLDQLQKVNREMVNLTSAMLDDNCNSMDETMKSVYKTDYAKRGLPIKEYRQLKAAVDSAYCSPFPEEATEIKEGYRDPTRFRYTAIERPHIQPAKTITFCQVPELFSVWETPFTGRSEYMDTFSKMGLSNMKNQQQYLEPQPSIYHEDYFTNRIEEGEIDPRIASIPKELDETAKQLVYKHILNNLQSVYQINYKNPWISRDEIEIEEKEKEKDLQSELLAYIHDLYFKPHTEKVLAPPVTAKRMLGYIRPQLLHANLSMYEHTFNRTGATVILEEYENKNKNKKIEESKNNNKEICTLAAVCFHLHWVKGKERLERWHSQITLRNLNIVGFINAVAGITALIWYLFLTFYYKIPIKPISESTIISAVWSMICGKWGIFLMYYTHKYELIIREGSVPILIENNG</sequence>
<dbReference type="GO" id="GO:0005886">
    <property type="term" value="C:plasma membrane"/>
    <property type="evidence" value="ECO:0007669"/>
    <property type="project" value="TreeGrafter"/>
</dbReference>
<dbReference type="GO" id="GO:0015232">
    <property type="term" value="F:heme transmembrane transporter activity"/>
    <property type="evidence" value="ECO:0007669"/>
    <property type="project" value="InterPro"/>
</dbReference>
<dbReference type="InterPro" id="IPR026218">
    <property type="entry name" value="HRG"/>
</dbReference>
<evidence type="ECO:0000256" key="10">
    <source>
        <dbReference type="SAM" id="Phobius"/>
    </source>
</evidence>
<dbReference type="Proteomes" id="UP000242457">
    <property type="component" value="Unassembled WGS sequence"/>
</dbReference>
<evidence type="ECO:0000313" key="12">
    <source>
        <dbReference type="Proteomes" id="UP000242457"/>
    </source>
</evidence>
<comment type="subcellular location">
    <subcellularLocation>
        <location evidence="2">Endosome membrane</location>
        <topology evidence="2">Multi-pass membrane protein</topology>
    </subcellularLocation>
    <subcellularLocation>
        <location evidence="1">Lysosome membrane</location>
        <topology evidence="1">Multi-pass membrane protein</topology>
    </subcellularLocation>
</comment>